<dbReference type="Pfam" id="PF13487">
    <property type="entry name" value="HD_5"/>
    <property type="match status" value="1"/>
</dbReference>
<name>A0A2V5JWF7_9BACL</name>
<dbReference type="PANTHER" id="PTHR43155:SF2">
    <property type="entry name" value="CYCLIC DI-GMP PHOSPHODIESTERASE PA4108"/>
    <property type="match status" value="1"/>
</dbReference>
<evidence type="ECO:0000259" key="1">
    <source>
        <dbReference type="PROSITE" id="PS51832"/>
    </source>
</evidence>
<dbReference type="AlphaFoldDB" id="A0A2V5JWF7"/>
<reference evidence="2 3" key="1">
    <citation type="submission" date="2018-05" db="EMBL/GenBank/DDBJ databases">
        <title>Paenibacillus flagellatus sp. nov., isolated from selenium mineral soil.</title>
        <authorList>
            <person name="Dai X."/>
        </authorList>
    </citation>
    <scope>NUCLEOTIDE SEQUENCE [LARGE SCALE GENOMIC DNA]</scope>
    <source>
        <strain evidence="2 3">DXL2</strain>
    </source>
</reference>
<dbReference type="OrthoDB" id="9804747at2"/>
<protein>
    <recommendedName>
        <fullName evidence="1">HD-GYP domain-containing protein</fullName>
    </recommendedName>
</protein>
<dbReference type="PROSITE" id="PS51832">
    <property type="entry name" value="HD_GYP"/>
    <property type="match status" value="1"/>
</dbReference>
<accession>A0A2V5JWF7</accession>
<sequence>MRLIPTHMCQSGMRLGKPIFNSEGQILVGYHFQLTQPIITKLQKMGIDYVYIEDPNTDDIVIEEGIKEETRLQLRTTLQSILETVASPSYDSRFGNAQLSRICSKTVYMVMEDLQYDKNDAFMLMNMHAFPTNDYDHHFIQKSMNVCVYATKLGMAEGYYGDDLIAFSLGALLHDVGSLKISREILNKRGLLSPLEYEEVKKHPEYGFKLLKDEPGIPLIAAHCALQHHERINGSGYPYGLKKEEIHPYAQWIGLLETYDSLTHPRAHREALLPHEAIEILYGGAGTLYDIDKVKLFRNKVAIFPLGLSVQLSSGESGIVSKVLPDFKHRPVVRVLKDPYGADLKQPYEIDLARHLNIMIRRVGEAARAN</sequence>
<comment type="caution">
    <text evidence="2">The sequence shown here is derived from an EMBL/GenBank/DDBJ whole genome shotgun (WGS) entry which is preliminary data.</text>
</comment>
<dbReference type="Gene3D" id="1.10.3210.10">
    <property type="entry name" value="Hypothetical protein af1432"/>
    <property type="match status" value="1"/>
</dbReference>
<dbReference type="EMBL" id="QJVJ01000014">
    <property type="protein sequence ID" value="PYI51109.1"/>
    <property type="molecule type" value="Genomic_DNA"/>
</dbReference>
<dbReference type="Proteomes" id="UP000247476">
    <property type="component" value="Unassembled WGS sequence"/>
</dbReference>
<evidence type="ECO:0000313" key="3">
    <source>
        <dbReference type="Proteomes" id="UP000247476"/>
    </source>
</evidence>
<feature type="domain" description="HD-GYP" evidence="1">
    <location>
        <begin position="113"/>
        <end position="313"/>
    </location>
</feature>
<gene>
    <name evidence="2" type="ORF">DLM86_25800</name>
</gene>
<proteinExistence type="predicted"/>
<organism evidence="2 3">
    <name type="scientific">Paenibacillus flagellatus</name>
    <dbReference type="NCBI Taxonomy" id="2211139"/>
    <lineage>
        <taxon>Bacteria</taxon>
        <taxon>Bacillati</taxon>
        <taxon>Bacillota</taxon>
        <taxon>Bacilli</taxon>
        <taxon>Bacillales</taxon>
        <taxon>Paenibacillaceae</taxon>
        <taxon>Paenibacillus</taxon>
    </lineage>
</organism>
<dbReference type="InterPro" id="IPR037522">
    <property type="entry name" value="HD_GYP_dom"/>
</dbReference>
<dbReference type="CDD" id="cd00077">
    <property type="entry name" value="HDc"/>
    <property type="match status" value="1"/>
</dbReference>
<dbReference type="InterPro" id="IPR003607">
    <property type="entry name" value="HD/PDEase_dom"/>
</dbReference>
<dbReference type="PANTHER" id="PTHR43155">
    <property type="entry name" value="CYCLIC DI-GMP PHOSPHODIESTERASE PA4108-RELATED"/>
    <property type="match status" value="1"/>
</dbReference>
<keyword evidence="3" id="KW-1185">Reference proteome</keyword>
<evidence type="ECO:0000313" key="2">
    <source>
        <dbReference type="EMBL" id="PYI51109.1"/>
    </source>
</evidence>
<dbReference type="SUPFAM" id="SSF109604">
    <property type="entry name" value="HD-domain/PDEase-like"/>
    <property type="match status" value="1"/>
</dbReference>